<dbReference type="AlphaFoldDB" id="H3KHY8"/>
<accession>H3KHY8</accession>
<keyword evidence="2" id="KW-1185">Reference proteome</keyword>
<dbReference type="RefSeq" id="WP_008543781.1">
    <property type="nucleotide sequence ID" value="NZ_JH605017.1"/>
</dbReference>
<comment type="caution">
    <text evidence="1">The sequence shown here is derived from an EMBL/GenBank/DDBJ whole genome shotgun (WGS) entry which is preliminary data.</text>
</comment>
<dbReference type="STRING" id="762967.HMPREF9440_02385"/>
<evidence type="ECO:0000313" key="1">
    <source>
        <dbReference type="EMBL" id="EHY30271.1"/>
    </source>
</evidence>
<dbReference type="HOGENOM" id="CLU_3174047_0_0_4"/>
<dbReference type="PATRIC" id="fig|762967.3.peg.1881"/>
<dbReference type="Proteomes" id="UP000004956">
    <property type="component" value="Unassembled WGS sequence"/>
</dbReference>
<dbReference type="EMBL" id="AFBQ01000367">
    <property type="protein sequence ID" value="EHY30271.1"/>
    <property type="molecule type" value="Genomic_DNA"/>
</dbReference>
<evidence type="ECO:0000313" key="2">
    <source>
        <dbReference type="Proteomes" id="UP000004956"/>
    </source>
</evidence>
<reference evidence="1 2" key="1">
    <citation type="submission" date="2011-11" db="EMBL/GenBank/DDBJ databases">
        <authorList>
            <person name="Weinstock G."/>
            <person name="Sodergren E."/>
            <person name="Clifton S."/>
            <person name="Fulton L."/>
            <person name="Fulton B."/>
            <person name="Courtney L."/>
            <person name="Fronick C."/>
            <person name="Harrison M."/>
            <person name="Strong C."/>
            <person name="Farmer C."/>
            <person name="Delahaunty K."/>
            <person name="Markovic C."/>
            <person name="Hall O."/>
            <person name="Minx P."/>
            <person name="Tomlinson C."/>
            <person name="Mitreva M."/>
            <person name="Hou S."/>
            <person name="Chen J."/>
            <person name="Wollam A."/>
            <person name="Pepin K.H."/>
            <person name="Johnson M."/>
            <person name="Bhonagiri V."/>
            <person name="Zhang X."/>
            <person name="Suruliraj S."/>
            <person name="Warren W."/>
            <person name="Chinwalla A."/>
            <person name="Mardis E.R."/>
            <person name="Wilson R.K."/>
        </authorList>
    </citation>
    <scope>NUCLEOTIDE SEQUENCE [LARGE SCALE GENOMIC DNA]</scope>
    <source>
        <strain evidence="1 2">YIT 11816</strain>
    </source>
</reference>
<dbReference type="OrthoDB" id="9789727at2"/>
<sequence>MTMKELRAVLSAASGAADVVGFTIAEYLPFDEERLSGILAELPIFAK</sequence>
<protein>
    <submittedName>
        <fullName evidence="1">Uncharacterized protein</fullName>
    </submittedName>
</protein>
<proteinExistence type="predicted"/>
<name>H3KHY8_9BURK</name>
<gene>
    <name evidence="1" type="ORF">HMPREF9440_02385</name>
</gene>
<organism evidence="1 2">
    <name type="scientific">Sutterella parvirubra YIT 11816</name>
    <dbReference type="NCBI Taxonomy" id="762967"/>
    <lineage>
        <taxon>Bacteria</taxon>
        <taxon>Pseudomonadati</taxon>
        <taxon>Pseudomonadota</taxon>
        <taxon>Betaproteobacteria</taxon>
        <taxon>Burkholderiales</taxon>
        <taxon>Sutterellaceae</taxon>
        <taxon>Sutterella</taxon>
    </lineage>
</organism>